<evidence type="ECO:0000256" key="1">
    <source>
        <dbReference type="ARBA" id="ARBA00022443"/>
    </source>
</evidence>
<dbReference type="Gene3D" id="2.30.30.40">
    <property type="entry name" value="SH3 Domains"/>
    <property type="match status" value="1"/>
</dbReference>
<proteinExistence type="predicted"/>
<dbReference type="SUPFAM" id="SSF50044">
    <property type="entry name" value="SH3-domain"/>
    <property type="match status" value="1"/>
</dbReference>
<dbReference type="STRING" id="6186.A0A183K737"/>
<keyword evidence="5" id="KW-1185">Reference proteome</keyword>
<dbReference type="Proteomes" id="UP000279833">
    <property type="component" value="Unassembled WGS sequence"/>
</dbReference>
<dbReference type="CDD" id="cd11849">
    <property type="entry name" value="SH3_SPIN90"/>
    <property type="match status" value="1"/>
</dbReference>
<name>A0A183K737_9TREM</name>
<sequence length="137" mass="15478">MLQAIYPYEGPFPGTLKFSRDEIFLDIREENEYWRLVSKTDGTLGCVPTNFVKRYEAKDEDFVQQLAKKALANLTANSSEELQGKEDLVKRLLQISKRKPDESTALCGELSGLKISAPEKPVTMTGTGWLYFPILLS</sequence>
<evidence type="ECO:0000313" key="4">
    <source>
        <dbReference type="EMBL" id="VDP41692.1"/>
    </source>
</evidence>
<dbReference type="WBParaSite" id="SCUD_0001081301-mRNA-1">
    <property type="protein sequence ID" value="SCUD_0001081301-mRNA-1"/>
    <property type="gene ID" value="SCUD_0001081301"/>
</dbReference>
<evidence type="ECO:0000256" key="2">
    <source>
        <dbReference type="PROSITE-ProRule" id="PRU00192"/>
    </source>
</evidence>
<dbReference type="SMART" id="SM00326">
    <property type="entry name" value="SH3"/>
    <property type="match status" value="1"/>
</dbReference>
<evidence type="ECO:0000313" key="5">
    <source>
        <dbReference type="Proteomes" id="UP000279833"/>
    </source>
</evidence>
<dbReference type="EMBL" id="UZAK01034009">
    <property type="protein sequence ID" value="VDP41692.1"/>
    <property type="molecule type" value="Genomic_DNA"/>
</dbReference>
<protein>
    <submittedName>
        <fullName evidence="6">SH3 domain-containing protein</fullName>
    </submittedName>
</protein>
<accession>A0A183K737</accession>
<feature type="domain" description="SH3" evidence="3">
    <location>
        <begin position="1"/>
        <end position="57"/>
    </location>
</feature>
<evidence type="ECO:0000259" key="3">
    <source>
        <dbReference type="PROSITE" id="PS50002"/>
    </source>
</evidence>
<keyword evidence="1 2" id="KW-0728">SH3 domain</keyword>
<dbReference type="AlphaFoldDB" id="A0A183K737"/>
<evidence type="ECO:0000313" key="6">
    <source>
        <dbReference type="WBParaSite" id="SCUD_0001081301-mRNA-1"/>
    </source>
</evidence>
<reference evidence="4 5" key="2">
    <citation type="submission" date="2018-11" db="EMBL/GenBank/DDBJ databases">
        <authorList>
            <consortium name="Pathogen Informatics"/>
        </authorList>
    </citation>
    <scope>NUCLEOTIDE SEQUENCE [LARGE SCALE GENOMIC DNA]</scope>
    <source>
        <strain evidence="4">Dakar</strain>
        <strain evidence="5">Dakar, Senegal</strain>
    </source>
</reference>
<organism evidence="6">
    <name type="scientific">Schistosoma curassoni</name>
    <dbReference type="NCBI Taxonomy" id="6186"/>
    <lineage>
        <taxon>Eukaryota</taxon>
        <taxon>Metazoa</taxon>
        <taxon>Spiralia</taxon>
        <taxon>Lophotrochozoa</taxon>
        <taxon>Platyhelminthes</taxon>
        <taxon>Trematoda</taxon>
        <taxon>Digenea</taxon>
        <taxon>Strigeidida</taxon>
        <taxon>Schistosomatoidea</taxon>
        <taxon>Schistosomatidae</taxon>
        <taxon>Schistosoma</taxon>
    </lineage>
</organism>
<dbReference type="PROSITE" id="PS50002">
    <property type="entry name" value="SH3"/>
    <property type="match status" value="1"/>
</dbReference>
<reference evidence="6" key="1">
    <citation type="submission" date="2016-06" db="UniProtKB">
        <authorList>
            <consortium name="WormBaseParasite"/>
        </authorList>
    </citation>
    <scope>IDENTIFICATION</scope>
</reference>
<dbReference type="Pfam" id="PF00018">
    <property type="entry name" value="SH3_1"/>
    <property type="match status" value="1"/>
</dbReference>
<dbReference type="InterPro" id="IPR001452">
    <property type="entry name" value="SH3_domain"/>
</dbReference>
<dbReference type="InterPro" id="IPR036028">
    <property type="entry name" value="SH3-like_dom_sf"/>
</dbReference>
<dbReference type="InterPro" id="IPR035514">
    <property type="entry name" value="SPIN90_SH3"/>
</dbReference>
<gene>
    <name evidence="4" type="ORF">SCUD_LOCUS10812</name>
</gene>